<keyword evidence="8" id="KW-0378">Hydrolase</keyword>
<dbReference type="NCBIfam" id="TIGR02074">
    <property type="entry name" value="PBP_1a_fam"/>
    <property type="match status" value="1"/>
</dbReference>
<organism evidence="16 17">
    <name type="scientific">Rhodovibrio sodomensis</name>
    <dbReference type="NCBI Taxonomy" id="1088"/>
    <lineage>
        <taxon>Bacteria</taxon>
        <taxon>Pseudomonadati</taxon>
        <taxon>Pseudomonadota</taxon>
        <taxon>Alphaproteobacteria</taxon>
        <taxon>Rhodospirillales</taxon>
        <taxon>Rhodovibrionaceae</taxon>
        <taxon>Rhodovibrio</taxon>
    </lineage>
</organism>
<evidence type="ECO:0000256" key="5">
    <source>
        <dbReference type="ARBA" id="ARBA00022670"/>
    </source>
</evidence>
<evidence type="ECO:0000256" key="12">
    <source>
        <dbReference type="SAM" id="MobiDB-lite"/>
    </source>
</evidence>
<evidence type="ECO:0000259" key="15">
    <source>
        <dbReference type="Pfam" id="PF00912"/>
    </source>
</evidence>
<dbReference type="Proteomes" id="UP001296873">
    <property type="component" value="Unassembled WGS sequence"/>
</dbReference>
<dbReference type="SUPFAM" id="SSF56601">
    <property type="entry name" value="beta-lactamase/transpeptidase-like"/>
    <property type="match status" value="1"/>
</dbReference>
<keyword evidence="13" id="KW-1133">Transmembrane helix</keyword>
<dbReference type="InterPro" id="IPR023346">
    <property type="entry name" value="Lysozyme-like_dom_sf"/>
</dbReference>
<feature type="transmembrane region" description="Helical" evidence="13">
    <location>
        <begin position="72"/>
        <end position="99"/>
    </location>
</feature>
<dbReference type="RefSeq" id="WP_200339853.1">
    <property type="nucleotide sequence ID" value="NZ_NRRL01000010.1"/>
</dbReference>
<keyword evidence="13" id="KW-0472">Membrane</keyword>
<feature type="domain" description="Glycosyl transferase family 51" evidence="15">
    <location>
        <begin position="128"/>
        <end position="298"/>
    </location>
</feature>
<evidence type="ECO:0000256" key="1">
    <source>
        <dbReference type="ARBA" id="ARBA00004752"/>
    </source>
</evidence>
<keyword evidence="6" id="KW-0328">Glycosyltransferase</keyword>
<dbReference type="EMBL" id="NRRL01000010">
    <property type="protein sequence ID" value="MBK1667694.1"/>
    <property type="molecule type" value="Genomic_DNA"/>
</dbReference>
<evidence type="ECO:0000256" key="8">
    <source>
        <dbReference type="ARBA" id="ARBA00022801"/>
    </source>
</evidence>
<comment type="similarity">
    <text evidence="3">In the N-terminal section; belongs to the glycosyltransferase 51 family.</text>
</comment>
<dbReference type="EC" id="2.4.99.28" evidence="10"/>
<evidence type="ECO:0000256" key="9">
    <source>
        <dbReference type="ARBA" id="ARBA00023268"/>
    </source>
</evidence>
<sequence>MSRKSPPRRPASDRKRQRAPNRARDGAGARGSAGKQKPESPRGPSAKERGGSGGRRRTEPARRKRATARRSWLKPVAIWSLVLAIWMGVIAGGVIVYYAHDLPAVDQVAEASRKPSVTLLAADGSALATYGDLYGDKVALGDLPKTLPHAVLAVEDRRFYYHPGLDPLGLARAMLANLQAGRIVQGGSTITQQLAKNLFLTPRQTIKRKVQEAILAVWLEWKFTKDEILSLYLNRVYLGAGTYGVDAAARRYFGKPARAVNLYESAMLAGLLKAPSRYNPAADRQAAHERAVVVLNDMVQAGYISRAEAERAARRRSSGTPAAGWHGRYFADWVLGEVRDYVGYHDRDLRVHTTLDPDIQQIANTQLRRALKHSGVPRDAHQGALVTMTPDGAVRAMVGGRDYGQSQFNRATQAKRQPGSAFKPFVYLAAMRDSRIGPDTKVVDEPITIDGWSPDNYAGRYYGEVTVREAFARSLNSVAVKMLRRAGARDVADTATQLGVTSDLDAHPSLALGTSEVTLLELTGAYAAFANNGRGVFPYGIERIVDSEGRVLYQRRGQGPGRVVSEGNLHRITDLMRANVEWGTGKAAQLDRPAAGKTGTSQRFRDAWFVGFTAELVTGVWIGNDDGDPMDRVTGGSIPATIWRETMSRALEGTPAKPLPGLEVQVADRAEESEAGLIGRIIRSLGGGSPGDGQATQAREPAPRQNDGEFAPRVERDASGNTDNRFLNSNRDRRHR</sequence>
<feature type="region of interest" description="Disordered" evidence="12">
    <location>
        <begin position="1"/>
        <end position="67"/>
    </location>
</feature>
<dbReference type="PANTHER" id="PTHR32282:SF33">
    <property type="entry name" value="PEPTIDOGLYCAN GLYCOSYLTRANSFERASE"/>
    <property type="match status" value="1"/>
</dbReference>
<evidence type="ECO:0000256" key="2">
    <source>
        <dbReference type="ARBA" id="ARBA00007090"/>
    </source>
</evidence>
<dbReference type="InterPro" id="IPR001460">
    <property type="entry name" value="PCN-bd_Tpept"/>
</dbReference>
<evidence type="ECO:0000256" key="7">
    <source>
        <dbReference type="ARBA" id="ARBA00022679"/>
    </source>
</evidence>
<dbReference type="Gene3D" id="1.10.3810.10">
    <property type="entry name" value="Biosynthetic peptidoglycan transglycosylase-like"/>
    <property type="match status" value="1"/>
</dbReference>
<keyword evidence="17" id="KW-1185">Reference proteome</keyword>
<gene>
    <name evidence="16" type="ORF">CKO28_06555</name>
</gene>
<evidence type="ECO:0000313" key="17">
    <source>
        <dbReference type="Proteomes" id="UP001296873"/>
    </source>
</evidence>
<name>A0ABS1DBU0_9PROT</name>
<evidence type="ECO:0000256" key="10">
    <source>
        <dbReference type="ARBA" id="ARBA00044770"/>
    </source>
</evidence>
<evidence type="ECO:0000313" key="16">
    <source>
        <dbReference type="EMBL" id="MBK1667694.1"/>
    </source>
</evidence>
<comment type="caution">
    <text evidence="16">The sequence shown here is derived from an EMBL/GenBank/DDBJ whole genome shotgun (WGS) entry which is preliminary data.</text>
</comment>
<keyword evidence="13" id="KW-0812">Transmembrane</keyword>
<comment type="similarity">
    <text evidence="2">In the C-terminal section; belongs to the transpeptidase family.</text>
</comment>
<dbReference type="Pfam" id="PF00912">
    <property type="entry name" value="Transgly"/>
    <property type="match status" value="1"/>
</dbReference>
<evidence type="ECO:0000256" key="3">
    <source>
        <dbReference type="ARBA" id="ARBA00007739"/>
    </source>
</evidence>
<feature type="compositionally biased region" description="Basic and acidic residues" evidence="12">
    <location>
        <begin position="706"/>
        <end position="718"/>
    </location>
</feature>
<keyword evidence="7" id="KW-0808">Transferase</keyword>
<protein>
    <recommendedName>
        <fullName evidence="10">peptidoglycan glycosyltransferase</fullName>
        <ecNumber evidence="10">2.4.99.28</ecNumber>
    </recommendedName>
</protein>
<evidence type="ECO:0000256" key="4">
    <source>
        <dbReference type="ARBA" id="ARBA00022645"/>
    </source>
</evidence>
<evidence type="ECO:0000256" key="13">
    <source>
        <dbReference type="SAM" id="Phobius"/>
    </source>
</evidence>
<accession>A0ABS1DBU0</accession>
<reference evidence="16 17" key="1">
    <citation type="journal article" date="2020" name="Microorganisms">
        <title>Osmotic Adaptation and Compatible Solute Biosynthesis of Phototrophic Bacteria as Revealed from Genome Analyses.</title>
        <authorList>
            <person name="Imhoff J.F."/>
            <person name="Rahn T."/>
            <person name="Kunzel S."/>
            <person name="Keller A."/>
            <person name="Neulinger S.C."/>
        </authorList>
    </citation>
    <scope>NUCLEOTIDE SEQUENCE [LARGE SCALE GENOMIC DNA]</scope>
    <source>
        <strain evidence="16 17">DSM 9895</strain>
    </source>
</reference>
<keyword evidence="5" id="KW-0645">Protease</keyword>
<dbReference type="InterPro" id="IPR050396">
    <property type="entry name" value="Glycosyltr_51/Transpeptidase"/>
</dbReference>
<feature type="compositionally biased region" description="Polar residues" evidence="12">
    <location>
        <begin position="719"/>
        <end position="729"/>
    </location>
</feature>
<feature type="domain" description="Penicillin-binding protein transpeptidase" evidence="14">
    <location>
        <begin position="386"/>
        <end position="617"/>
    </location>
</feature>
<dbReference type="InterPro" id="IPR012338">
    <property type="entry name" value="Beta-lactam/transpept-like"/>
</dbReference>
<evidence type="ECO:0000256" key="11">
    <source>
        <dbReference type="ARBA" id="ARBA00049902"/>
    </source>
</evidence>
<keyword evidence="9" id="KW-0511">Multifunctional enzyme</keyword>
<comment type="pathway">
    <text evidence="1">Cell wall biogenesis; peptidoglycan biosynthesis.</text>
</comment>
<comment type="catalytic activity">
    <reaction evidence="11">
        <text>[GlcNAc-(1-&gt;4)-Mur2Ac(oyl-L-Ala-gamma-D-Glu-L-Lys-D-Ala-D-Ala)](n)-di-trans,octa-cis-undecaprenyl diphosphate + beta-D-GlcNAc-(1-&gt;4)-Mur2Ac(oyl-L-Ala-gamma-D-Glu-L-Lys-D-Ala-D-Ala)-di-trans,octa-cis-undecaprenyl diphosphate = [GlcNAc-(1-&gt;4)-Mur2Ac(oyl-L-Ala-gamma-D-Glu-L-Lys-D-Ala-D-Ala)](n+1)-di-trans,octa-cis-undecaprenyl diphosphate + di-trans,octa-cis-undecaprenyl diphosphate + H(+)</text>
        <dbReference type="Rhea" id="RHEA:23708"/>
        <dbReference type="Rhea" id="RHEA-COMP:9602"/>
        <dbReference type="Rhea" id="RHEA-COMP:9603"/>
        <dbReference type="ChEBI" id="CHEBI:15378"/>
        <dbReference type="ChEBI" id="CHEBI:58405"/>
        <dbReference type="ChEBI" id="CHEBI:60033"/>
        <dbReference type="ChEBI" id="CHEBI:78435"/>
        <dbReference type="EC" id="2.4.99.28"/>
    </reaction>
</comment>
<proteinExistence type="inferred from homology"/>
<dbReference type="InterPro" id="IPR036950">
    <property type="entry name" value="PBP_transglycosylase"/>
</dbReference>
<keyword evidence="4" id="KW-0121">Carboxypeptidase</keyword>
<dbReference type="Pfam" id="PF00905">
    <property type="entry name" value="Transpeptidase"/>
    <property type="match status" value="1"/>
</dbReference>
<feature type="region of interest" description="Disordered" evidence="12">
    <location>
        <begin position="682"/>
        <end position="736"/>
    </location>
</feature>
<dbReference type="InterPro" id="IPR001264">
    <property type="entry name" value="Glyco_trans_51"/>
</dbReference>
<evidence type="ECO:0000256" key="6">
    <source>
        <dbReference type="ARBA" id="ARBA00022676"/>
    </source>
</evidence>
<feature type="compositionally biased region" description="Basic and acidic residues" evidence="12">
    <location>
        <begin position="36"/>
        <end position="61"/>
    </location>
</feature>
<dbReference type="Gene3D" id="3.40.710.10">
    <property type="entry name" value="DD-peptidase/beta-lactamase superfamily"/>
    <property type="match status" value="1"/>
</dbReference>
<evidence type="ECO:0000259" key="14">
    <source>
        <dbReference type="Pfam" id="PF00905"/>
    </source>
</evidence>
<dbReference type="PANTHER" id="PTHR32282">
    <property type="entry name" value="BINDING PROTEIN TRANSPEPTIDASE, PUTATIVE-RELATED"/>
    <property type="match status" value="1"/>
</dbReference>
<dbReference type="SUPFAM" id="SSF53955">
    <property type="entry name" value="Lysozyme-like"/>
    <property type="match status" value="1"/>
</dbReference>